<dbReference type="EMBL" id="JARQZJ010000050">
    <property type="protein sequence ID" value="KAK9878562.1"/>
    <property type="molecule type" value="Genomic_DNA"/>
</dbReference>
<comment type="caution">
    <text evidence="1">The sequence shown here is derived from an EMBL/GenBank/DDBJ whole genome shotgun (WGS) entry which is preliminary data.</text>
</comment>
<proteinExistence type="predicted"/>
<accession>A0AAW1U4B4</accession>
<gene>
    <name evidence="1" type="ORF">WA026_022634</name>
</gene>
<sequence>MVPNCKRRANHSTCRTSYNILQPWMSHSLTKKIKHTKKFHPPVKVLEFPSLFATRLGMKPAKKKDLDHMYRFIPVEFKGFYESIKVEGGSEPSVSI</sequence>
<dbReference type="AlphaFoldDB" id="A0AAW1U4B4"/>
<keyword evidence="2" id="KW-1185">Reference proteome</keyword>
<name>A0AAW1U4B4_9CUCU</name>
<evidence type="ECO:0000313" key="1">
    <source>
        <dbReference type="EMBL" id="KAK9878562.1"/>
    </source>
</evidence>
<protein>
    <submittedName>
        <fullName evidence="1">Uncharacterized protein</fullName>
    </submittedName>
</protein>
<dbReference type="Proteomes" id="UP001431783">
    <property type="component" value="Unassembled WGS sequence"/>
</dbReference>
<organism evidence="1 2">
    <name type="scientific">Henosepilachna vigintioctopunctata</name>
    <dbReference type="NCBI Taxonomy" id="420089"/>
    <lineage>
        <taxon>Eukaryota</taxon>
        <taxon>Metazoa</taxon>
        <taxon>Ecdysozoa</taxon>
        <taxon>Arthropoda</taxon>
        <taxon>Hexapoda</taxon>
        <taxon>Insecta</taxon>
        <taxon>Pterygota</taxon>
        <taxon>Neoptera</taxon>
        <taxon>Endopterygota</taxon>
        <taxon>Coleoptera</taxon>
        <taxon>Polyphaga</taxon>
        <taxon>Cucujiformia</taxon>
        <taxon>Coccinelloidea</taxon>
        <taxon>Coccinellidae</taxon>
        <taxon>Epilachninae</taxon>
        <taxon>Epilachnini</taxon>
        <taxon>Henosepilachna</taxon>
    </lineage>
</organism>
<evidence type="ECO:0000313" key="2">
    <source>
        <dbReference type="Proteomes" id="UP001431783"/>
    </source>
</evidence>
<reference evidence="1 2" key="1">
    <citation type="submission" date="2023-03" db="EMBL/GenBank/DDBJ databases">
        <title>Genome insight into feeding habits of ladybird beetles.</title>
        <authorList>
            <person name="Li H.-S."/>
            <person name="Huang Y.-H."/>
            <person name="Pang H."/>
        </authorList>
    </citation>
    <scope>NUCLEOTIDE SEQUENCE [LARGE SCALE GENOMIC DNA]</scope>
    <source>
        <strain evidence="1">SYSU_2023b</strain>
        <tissue evidence="1">Whole body</tissue>
    </source>
</reference>